<evidence type="ECO:0000313" key="6">
    <source>
        <dbReference type="EMBL" id="KPH81971.1"/>
    </source>
</evidence>
<dbReference type="CDD" id="cd17535">
    <property type="entry name" value="REC_NarL-like"/>
    <property type="match status" value="1"/>
</dbReference>
<evidence type="ECO:0000259" key="4">
    <source>
        <dbReference type="PROSITE" id="PS50043"/>
    </source>
</evidence>
<keyword evidence="7" id="KW-1185">Reference proteome</keyword>
<dbReference type="RefSeq" id="WP_054208161.1">
    <property type="nucleotide sequence ID" value="NZ_LGSZ01000025.1"/>
</dbReference>
<dbReference type="GO" id="GO:0006355">
    <property type="term" value="P:regulation of DNA-templated transcription"/>
    <property type="evidence" value="ECO:0007669"/>
    <property type="project" value="InterPro"/>
</dbReference>
<dbReference type="SUPFAM" id="SSF52172">
    <property type="entry name" value="CheY-like"/>
    <property type="match status" value="1"/>
</dbReference>
<feature type="modified residue" description="4-aspartylphosphate" evidence="3">
    <location>
        <position position="60"/>
    </location>
</feature>
<feature type="domain" description="HTH luxR-type" evidence="4">
    <location>
        <begin position="148"/>
        <end position="213"/>
    </location>
</feature>
<name>A0A0N0MCB1_9HYPH</name>
<dbReference type="GO" id="GO:0000160">
    <property type="term" value="P:phosphorelay signal transduction system"/>
    <property type="evidence" value="ECO:0007669"/>
    <property type="project" value="InterPro"/>
</dbReference>
<dbReference type="InterPro" id="IPR001789">
    <property type="entry name" value="Sig_transdc_resp-reg_receiver"/>
</dbReference>
<dbReference type="Gene3D" id="3.40.50.2300">
    <property type="match status" value="1"/>
</dbReference>
<keyword evidence="1 3" id="KW-0597">Phosphoprotein</keyword>
<dbReference type="PROSITE" id="PS50110">
    <property type="entry name" value="RESPONSE_REGULATORY"/>
    <property type="match status" value="1"/>
</dbReference>
<dbReference type="InterPro" id="IPR011006">
    <property type="entry name" value="CheY-like_superfamily"/>
</dbReference>
<evidence type="ECO:0000256" key="1">
    <source>
        <dbReference type="ARBA" id="ARBA00022553"/>
    </source>
</evidence>
<evidence type="ECO:0000313" key="7">
    <source>
        <dbReference type="Proteomes" id="UP000037822"/>
    </source>
</evidence>
<organism evidence="6 7">
    <name type="scientific">Bosea vaviloviae</name>
    <dbReference type="NCBI Taxonomy" id="1526658"/>
    <lineage>
        <taxon>Bacteria</taxon>
        <taxon>Pseudomonadati</taxon>
        <taxon>Pseudomonadota</taxon>
        <taxon>Alphaproteobacteria</taxon>
        <taxon>Hyphomicrobiales</taxon>
        <taxon>Boseaceae</taxon>
        <taxon>Bosea</taxon>
    </lineage>
</organism>
<dbReference type="PANTHER" id="PTHR45566:SF1">
    <property type="entry name" value="HTH-TYPE TRANSCRIPTIONAL REGULATOR YHJB-RELATED"/>
    <property type="match status" value="1"/>
</dbReference>
<dbReference type="EMBL" id="LGSZ01000025">
    <property type="protein sequence ID" value="KPH81971.1"/>
    <property type="molecule type" value="Genomic_DNA"/>
</dbReference>
<dbReference type="InterPro" id="IPR058245">
    <property type="entry name" value="NreC/VraR/RcsB-like_REC"/>
</dbReference>
<evidence type="ECO:0000256" key="3">
    <source>
        <dbReference type="PROSITE-ProRule" id="PRU00169"/>
    </source>
</evidence>
<dbReference type="InterPro" id="IPR016032">
    <property type="entry name" value="Sig_transdc_resp-reg_C-effctor"/>
</dbReference>
<dbReference type="OrthoDB" id="9814495at2"/>
<accession>A0A0N0MCB1</accession>
<gene>
    <name evidence="6" type="ORF">AE618_06200</name>
</gene>
<evidence type="ECO:0000256" key="2">
    <source>
        <dbReference type="ARBA" id="ARBA00023125"/>
    </source>
</evidence>
<dbReference type="Gene3D" id="1.10.10.10">
    <property type="entry name" value="Winged helix-like DNA-binding domain superfamily/Winged helix DNA-binding domain"/>
    <property type="match status" value="1"/>
</dbReference>
<dbReference type="Pfam" id="PF00196">
    <property type="entry name" value="GerE"/>
    <property type="match status" value="1"/>
</dbReference>
<evidence type="ECO:0000259" key="5">
    <source>
        <dbReference type="PROSITE" id="PS50110"/>
    </source>
</evidence>
<dbReference type="PRINTS" id="PR00038">
    <property type="entry name" value="HTHLUXR"/>
</dbReference>
<dbReference type="PANTHER" id="PTHR45566">
    <property type="entry name" value="HTH-TYPE TRANSCRIPTIONAL REGULATOR YHJB-RELATED"/>
    <property type="match status" value="1"/>
</dbReference>
<dbReference type="AlphaFoldDB" id="A0A0N0MCB1"/>
<dbReference type="Proteomes" id="UP000037822">
    <property type="component" value="Unassembled WGS sequence"/>
</dbReference>
<feature type="domain" description="Response regulatory" evidence="5">
    <location>
        <begin position="8"/>
        <end position="125"/>
    </location>
</feature>
<comment type="caution">
    <text evidence="6">The sequence shown here is derived from an EMBL/GenBank/DDBJ whole genome shotgun (WGS) entry which is preliminary data.</text>
</comment>
<dbReference type="PROSITE" id="PS50043">
    <property type="entry name" value="HTH_LUXR_2"/>
    <property type="match status" value="1"/>
</dbReference>
<dbReference type="SMART" id="SM00421">
    <property type="entry name" value="HTH_LUXR"/>
    <property type="match status" value="1"/>
</dbReference>
<dbReference type="Pfam" id="PF00072">
    <property type="entry name" value="Response_reg"/>
    <property type="match status" value="1"/>
</dbReference>
<dbReference type="SUPFAM" id="SSF46894">
    <property type="entry name" value="C-terminal effector domain of the bipartite response regulators"/>
    <property type="match status" value="1"/>
</dbReference>
<dbReference type="CDD" id="cd06170">
    <property type="entry name" value="LuxR_C_like"/>
    <property type="match status" value="1"/>
</dbReference>
<dbReference type="PATRIC" id="fig|1526658.3.peg.5636"/>
<reference evidence="6 7" key="1">
    <citation type="submission" date="2015-07" db="EMBL/GenBank/DDBJ databases">
        <title>Whole genome sequencing of Bosea vaviloviae isolated from cave pool.</title>
        <authorList>
            <person name="Tan N.E.H."/>
            <person name="Lee Y.P."/>
            <person name="Gan H.M."/>
            <person name="Barton H."/>
            <person name="Savka M.A."/>
        </authorList>
    </citation>
    <scope>NUCLEOTIDE SEQUENCE [LARGE SCALE GENOMIC DNA]</scope>
    <source>
        <strain evidence="6 7">SD260</strain>
    </source>
</reference>
<dbReference type="PROSITE" id="PS00622">
    <property type="entry name" value="HTH_LUXR_1"/>
    <property type="match status" value="1"/>
</dbReference>
<dbReference type="InterPro" id="IPR036388">
    <property type="entry name" value="WH-like_DNA-bd_sf"/>
</dbReference>
<dbReference type="InterPro" id="IPR051015">
    <property type="entry name" value="EvgA-like"/>
</dbReference>
<dbReference type="InterPro" id="IPR000792">
    <property type="entry name" value="Tscrpt_reg_LuxR_C"/>
</dbReference>
<sequence length="226" mass="23782">MKRQPSTRIVIADDHPLFRGALRQAVSTALEGADVSEVGSLEALTEALDTGGDADLVLLDLTMPGVQGFSGLLFLRADHPEVPVIVVSANDEPSVIRRCIEFGALGFLPKTADVEQMGEAIRAVLEGTVWTPPGIDLNAPVDAETATMVRNLSTLTPQQVRVLMMLSEGLLNKQIAYELGVSEATVKAHVSAILTKLDVDSRTQAVIAAAKIAGTAWATTGASATL</sequence>
<proteinExistence type="predicted"/>
<keyword evidence="2" id="KW-0238">DNA-binding</keyword>
<protein>
    <submittedName>
        <fullName evidence="6">LuxR family transcriptional regulator</fullName>
    </submittedName>
</protein>
<dbReference type="GO" id="GO:0003677">
    <property type="term" value="F:DNA binding"/>
    <property type="evidence" value="ECO:0007669"/>
    <property type="project" value="UniProtKB-KW"/>
</dbReference>
<dbReference type="SMART" id="SM00448">
    <property type="entry name" value="REC"/>
    <property type="match status" value="1"/>
</dbReference>